<accession>A0A814XI94</accession>
<sequence>MDFPSLSVNYNCLTKQLTMKIRWSSSSDRFFLASMIINIQSPSTQYYWIINQTKIDQFKLRATLREKERLSEALRLIPANAF</sequence>
<name>A0A814XI94_9BILA</name>
<comment type="caution">
    <text evidence="1">The sequence shown here is derived from an EMBL/GenBank/DDBJ whole genome shotgun (WGS) entry which is preliminary data.</text>
</comment>
<evidence type="ECO:0000313" key="2">
    <source>
        <dbReference type="Proteomes" id="UP000663864"/>
    </source>
</evidence>
<gene>
    <name evidence="1" type="ORF">ZHD862_LOCUS23387</name>
</gene>
<reference evidence="1" key="1">
    <citation type="submission" date="2021-02" db="EMBL/GenBank/DDBJ databases">
        <authorList>
            <person name="Nowell W R."/>
        </authorList>
    </citation>
    <scope>NUCLEOTIDE SEQUENCE</scope>
</reference>
<dbReference type="Proteomes" id="UP000663864">
    <property type="component" value="Unassembled WGS sequence"/>
</dbReference>
<evidence type="ECO:0000313" key="1">
    <source>
        <dbReference type="EMBL" id="CAF1211512.1"/>
    </source>
</evidence>
<organism evidence="1 2">
    <name type="scientific">Rotaria sordida</name>
    <dbReference type="NCBI Taxonomy" id="392033"/>
    <lineage>
        <taxon>Eukaryota</taxon>
        <taxon>Metazoa</taxon>
        <taxon>Spiralia</taxon>
        <taxon>Gnathifera</taxon>
        <taxon>Rotifera</taxon>
        <taxon>Eurotatoria</taxon>
        <taxon>Bdelloidea</taxon>
        <taxon>Philodinida</taxon>
        <taxon>Philodinidae</taxon>
        <taxon>Rotaria</taxon>
    </lineage>
</organism>
<dbReference type="AlphaFoldDB" id="A0A814XI94"/>
<proteinExistence type="predicted"/>
<dbReference type="EMBL" id="CAJNOT010001517">
    <property type="protein sequence ID" value="CAF1211512.1"/>
    <property type="molecule type" value="Genomic_DNA"/>
</dbReference>
<protein>
    <submittedName>
        <fullName evidence="1">Uncharacterized protein</fullName>
    </submittedName>
</protein>